<dbReference type="Proteomes" id="UP000030765">
    <property type="component" value="Unassembled WGS sequence"/>
</dbReference>
<dbReference type="EMBL" id="ATLV01026883">
    <property type="status" value="NOT_ANNOTATED_CDS"/>
    <property type="molecule type" value="Genomic_DNA"/>
</dbReference>
<sequence>MAGISVRLELIYSSNYGIPRCAFRVVEKEPTARPGDRIRHKRKVQNFLPCKTPTRGPPHLDATGVSAAHSVTYEDPDVHLGHHPLVMRHHHHHHHHHNMEVGEDISVQKTIDNRSEKSPSIANELHFFYQTQSRFLLGEARFV</sequence>
<accession>A0A084WTA5</accession>
<gene>
    <name evidence="1" type="ORF">ZHAS_00021954</name>
</gene>
<evidence type="ECO:0000313" key="1">
    <source>
        <dbReference type="EMBL" id="KFB53449.1"/>
    </source>
</evidence>
<dbReference type="VEuPathDB" id="VectorBase:ASIS021981"/>
<dbReference type="VEuPathDB" id="VectorBase:ASIC021954"/>
<name>A0A084WTA5_ANOSI</name>
<protein>
    <submittedName>
        <fullName evidence="1">AGAP002591-PA-like protein</fullName>
    </submittedName>
</protein>
<dbReference type="OrthoDB" id="6424379at2759"/>
<keyword evidence="3" id="KW-1185">Reference proteome</keyword>
<dbReference type="EnsemblMetazoa" id="ASIC021954-RA">
    <property type="protein sequence ID" value="ASIC021954-PA"/>
    <property type="gene ID" value="ASIC021954"/>
</dbReference>
<organism evidence="1">
    <name type="scientific">Anopheles sinensis</name>
    <name type="common">Mosquito</name>
    <dbReference type="NCBI Taxonomy" id="74873"/>
    <lineage>
        <taxon>Eukaryota</taxon>
        <taxon>Metazoa</taxon>
        <taxon>Ecdysozoa</taxon>
        <taxon>Arthropoda</taxon>
        <taxon>Hexapoda</taxon>
        <taxon>Insecta</taxon>
        <taxon>Pterygota</taxon>
        <taxon>Neoptera</taxon>
        <taxon>Endopterygota</taxon>
        <taxon>Diptera</taxon>
        <taxon>Nematocera</taxon>
        <taxon>Culicoidea</taxon>
        <taxon>Culicidae</taxon>
        <taxon>Anophelinae</taxon>
        <taxon>Anopheles</taxon>
    </lineage>
</organism>
<dbReference type="EMBL" id="KE525420">
    <property type="protein sequence ID" value="KFB53449.1"/>
    <property type="molecule type" value="Genomic_DNA"/>
</dbReference>
<reference evidence="2" key="2">
    <citation type="submission" date="2020-05" db="UniProtKB">
        <authorList>
            <consortium name="EnsemblMetazoa"/>
        </authorList>
    </citation>
    <scope>IDENTIFICATION</scope>
</reference>
<proteinExistence type="predicted"/>
<evidence type="ECO:0000313" key="3">
    <source>
        <dbReference type="Proteomes" id="UP000030765"/>
    </source>
</evidence>
<dbReference type="AlphaFoldDB" id="A0A084WTA5"/>
<evidence type="ECO:0000313" key="2">
    <source>
        <dbReference type="EnsemblMetazoa" id="ASIC021954-PA"/>
    </source>
</evidence>
<reference evidence="1 3" key="1">
    <citation type="journal article" date="2014" name="BMC Genomics">
        <title>Genome sequence of Anopheles sinensis provides insight into genetics basis of mosquito competence for malaria parasites.</title>
        <authorList>
            <person name="Zhou D."/>
            <person name="Zhang D."/>
            <person name="Ding G."/>
            <person name="Shi L."/>
            <person name="Hou Q."/>
            <person name="Ye Y."/>
            <person name="Xu Y."/>
            <person name="Zhou H."/>
            <person name="Xiong C."/>
            <person name="Li S."/>
            <person name="Yu J."/>
            <person name="Hong S."/>
            <person name="Yu X."/>
            <person name="Zou P."/>
            <person name="Chen C."/>
            <person name="Chang X."/>
            <person name="Wang W."/>
            <person name="Lv Y."/>
            <person name="Sun Y."/>
            <person name="Ma L."/>
            <person name="Shen B."/>
            <person name="Zhu C."/>
        </authorList>
    </citation>
    <scope>NUCLEOTIDE SEQUENCE [LARGE SCALE GENOMIC DNA]</scope>
</reference>